<dbReference type="InterPro" id="IPR045339">
    <property type="entry name" value="DUF6534"/>
</dbReference>
<feature type="transmembrane region" description="Helical" evidence="1">
    <location>
        <begin position="86"/>
        <end position="106"/>
    </location>
</feature>
<feature type="transmembrane region" description="Helical" evidence="1">
    <location>
        <begin position="47"/>
        <end position="66"/>
    </location>
</feature>
<organism evidence="3 4">
    <name type="scientific">Thelephora terrestris</name>
    <dbReference type="NCBI Taxonomy" id="56493"/>
    <lineage>
        <taxon>Eukaryota</taxon>
        <taxon>Fungi</taxon>
        <taxon>Dikarya</taxon>
        <taxon>Basidiomycota</taxon>
        <taxon>Agaricomycotina</taxon>
        <taxon>Agaricomycetes</taxon>
        <taxon>Thelephorales</taxon>
        <taxon>Thelephoraceae</taxon>
        <taxon>Thelephora</taxon>
    </lineage>
</organism>
<protein>
    <recommendedName>
        <fullName evidence="2">DUF6534 domain-containing protein</fullName>
    </recommendedName>
</protein>
<feature type="domain" description="DUF6534" evidence="2">
    <location>
        <begin position="167"/>
        <end position="253"/>
    </location>
</feature>
<evidence type="ECO:0000313" key="3">
    <source>
        <dbReference type="EMBL" id="KAF9778874.1"/>
    </source>
</evidence>
<dbReference type="Pfam" id="PF20152">
    <property type="entry name" value="DUF6534"/>
    <property type="match status" value="1"/>
</dbReference>
<dbReference type="PANTHER" id="PTHR40465:SF1">
    <property type="entry name" value="DUF6534 DOMAIN-CONTAINING PROTEIN"/>
    <property type="match status" value="1"/>
</dbReference>
<evidence type="ECO:0000313" key="4">
    <source>
        <dbReference type="Proteomes" id="UP000736335"/>
    </source>
</evidence>
<accession>A0A9P6H4N0</accession>
<keyword evidence="4" id="KW-1185">Reference proteome</keyword>
<dbReference type="AlphaFoldDB" id="A0A9P6H4N0"/>
<feature type="transmembrane region" description="Helical" evidence="1">
    <location>
        <begin position="202"/>
        <end position="223"/>
    </location>
</feature>
<dbReference type="Proteomes" id="UP000736335">
    <property type="component" value="Unassembled WGS sequence"/>
</dbReference>
<dbReference type="OrthoDB" id="3206554at2759"/>
<feature type="transmembrane region" description="Helical" evidence="1">
    <location>
        <begin position="157"/>
        <end position="181"/>
    </location>
</feature>
<feature type="transmembrane region" description="Helical" evidence="1">
    <location>
        <begin position="12"/>
        <end position="35"/>
    </location>
</feature>
<dbReference type="PANTHER" id="PTHR40465">
    <property type="entry name" value="CHROMOSOME 1, WHOLE GENOME SHOTGUN SEQUENCE"/>
    <property type="match status" value="1"/>
</dbReference>
<keyword evidence="1" id="KW-1133">Transmembrane helix</keyword>
<keyword evidence="1" id="KW-0472">Membrane</keyword>
<feature type="transmembrane region" description="Helical" evidence="1">
    <location>
        <begin position="118"/>
        <end position="137"/>
    </location>
</feature>
<name>A0A9P6H4N0_9AGAM</name>
<sequence>MMSQDLRETLGAVLVGSACAATLTGVVGVQTTHYFQNYPGDKPLVKLMVAVVWLLDLLHTMMIFAADWTWLIDHFNDLGFVSQIPWSLGVTIVLTATVTIIVHFFFAYRIYCLSRGNWLVVGPIVALAVIRLSLASASCAEMLLHPTFSEFVKKAAWVFTMGLVASSTLDVVITSCLLWYLDHARTGFMGMDQIINTLCLYTVENGLLTSVAIVTSLGCWLGMQSNLVFLAIHFVLAKLYANSLLATLNGRKRLRERKRRTQLGNGTQLMFNLPMSPTLKHSTDHMEVLQVSEEKSSMRHDEEAGIPMSPIRSQITMEKVSVETASTSKMDSVIDIR</sequence>
<proteinExistence type="predicted"/>
<evidence type="ECO:0000256" key="1">
    <source>
        <dbReference type="SAM" id="Phobius"/>
    </source>
</evidence>
<gene>
    <name evidence="3" type="ORF">BJ322DRAFT_458089</name>
</gene>
<reference evidence="3" key="1">
    <citation type="journal article" date="2020" name="Nat. Commun.">
        <title>Large-scale genome sequencing of mycorrhizal fungi provides insights into the early evolution of symbiotic traits.</title>
        <authorList>
            <person name="Miyauchi S."/>
            <person name="Kiss E."/>
            <person name="Kuo A."/>
            <person name="Drula E."/>
            <person name="Kohler A."/>
            <person name="Sanchez-Garcia M."/>
            <person name="Morin E."/>
            <person name="Andreopoulos B."/>
            <person name="Barry K.W."/>
            <person name="Bonito G."/>
            <person name="Buee M."/>
            <person name="Carver A."/>
            <person name="Chen C."/>
            <person name="Cichocki N."/>
            <person name="Clum A."/>
            <person name="Culley D."/>
            <person name="Crous P.W."/>
            <person name="Fauchery L."/>
            <person name="Girlanda M."/>
            <person name="Hayes R.D."/>
            <person name="Keri Z."/>
            <person name="LaButti K."/>
            <person name="Lipzen A."/>
            <person name="Lombard V."/>
            <person name="Magnuson J."/>
            <person name="Maillard F."/>
            <person name="Murat C."/>
            <person name="Nolan M."/>
            <person name="Ohm R.A."/>
            <person name="Pangilinan J."/>
            <person name="Pereira M.F."/>
            <person name="Perotto S."/>
            <person name="Peter M."/>
            <person name="Pfister S."/>
            <person name="Riley R."/>
            <person name="Sitrit Y."/>
            <person name="Stielow J.B."/>
            <person name="Szollosi G."/>
            <person name="Zifcakova L."/>
            <person name="Stursova M."/>
            <person name="Spatafora J.W."/>
            <person name="Tedersoo L."/>
            <person name="Vaario L.M."/>
            <person name="Yamada A."/>
            <person name="Yan M."/>
            <person name="Wang P."/>
            <person name="Xu J."/>
            <person name="Bruns T."/>
            <person name="Baldrian P."/>
            <person name="Vilgalys R."/>
            <person name="Dunand C."/>
            <person name="Henrissat B."/>
            <person name="Grigoriev I.V."/>
            <person name="Hibbett D."/>
            <person name="Nagy L.G."/>
            <person name="Martin F.M."/>
        </authorList>
    </citation>
    <scope>NUCLEOTIDE SEQUENCE</scope>
    <source>
        <strain evidence="3">UH-Tt-Lm1</strain>
    </source>
</reference>
<reference evidence="3" key="2">
    <citation type="submission" date="2020-11" db="EMBL/GenBank/DDBJ databases">
        <authorList>
            <consortium name="DOE Joint Genome Institute"/>
            <person name="Kuo A."/>
            <person name="Miyauchi S."/>
            <person name="Kiss E."/>
            <person name="Drula E."/>
            <person name="Kohler A."/>
            <person name="Sanchez-Garcia M."/>
            <person name="Andreopoulos B."/>
            <person name="Barry K.W."/>
            <person name="Bonito G."/>
            <person name="Buee M."/>
            <person name="Carver A."/>
            <person name="Chen C."/>
            <person name="Cichocki N."/>
            <person name="Clum A."/>
            <person name="Culley D."/>
            <person name="Crous P.W."/>
            <person name="Fauchery L."/>
            <person name="Girlanda M."/>
            <person name="Hayes R."/>
            <person name="Keri Z."/>
            <person name="Labutti K."/>
            <person name="Lipzen A."/>
            <person name="Lombard V."/>
            <person name="Magnuson J."/>
            <person name="Maillard F."/>
            <person name="Morin E."/>
            <person name="Murat C."/>
            <person name="Nolan M."/>
            <person name="Ohm R."/>
            <person name="Pangilinan J."/>
            <person name="Pereira M."/>
            <person name="Perotto S."/>
            <person name="Peter M."/>
            <person name="Riley R."/>
            <person name="Sitrit Y."/>
            <person name="Stielow B."/>
            <person name="Szollosi G."/>
            <person name="Zifcakova L."/>
            <person name="Stursova M."/>
            <person name="Spatafora J.W."/>
            <person name="Tedersoo L."/>
            <person name="Vaario L.-M."/>
            <person name="Yamada A."/>
            <person name="Yan M."/>
            <person name="Wang P."/>
            <person name="Xu J."/>
            <person name="Bruns T."/>
            <person name="Baldrian P."/>
            <person name="Vilgalys R."/>
            <person name="Henrissat B."/>
            <person name="Grigoriev I.V."/>
            <person name="Hibbett D."/>
            <person name="Nagy L.G."/>
            <person name="Martin F.M."/>
        </authorList>
    </citation>
    <scope>NUCLEOTIDE SEQUENCE</scope>
    <source>
        <strain evidence="3">UH-Tt-Lm1</strain>
    </source>
</reference>
<keyword evidence="1" id="KW-0812">Transmembrane</keyword>
<dbReference type="PROSITE" id="PS51257">
    <property type="entry name" value="PROKAR_LIPOPROTEIN"/>
    <property type="match status" value="1"/>
</dbReference>
<comment type="caution">
    <text evidence="3">The sequence shown here is derived from an EMBL/GenBank/DDBJ whole genome shotgun (WGS) entry which is preliminary data.</text>
</comment>
<evidence type="ECO:0000259" key="2">
    <source>
        <dbReference type="Pfam" id="PF20152"/>
    </source>
</evidence>
<feature type="transmembrane region" description="Helical" evidence="1">
    <location>
        <begin position="229"/>
        <end position="250"/>
    </location>
</feature>
<dbReference type="EMBL" id="WIUZ02000021">
    <property type="protein sequence ID" value="KAF9778874.1"/>
    <property type="molecule type" value="Genomic_DNA"/>
</dbReference>